<dbReference type="VEuPathDB" id="FungiDB:RhiirFUN_003790"/>
<accession>A0A2N1MN94</accession>
<evidence type="ECO:0000256" key="4">
    <source>
        <dbReference type="SAM" id="MobiDB-lite"/>
    </source>
</evidence>
<evidence type="ECO:0000256" key="2">
    <source>
        <dbReference type="PROSITE-ProRule" id="PRU00047"/>
    </source>
</evidence>
<keyword evidence="1" id="KW-0378">Hydrolase</keyword>
<dbReference type="GO" id="GO:0008270">
    <property type="term" value="F:zinc ion binding"/>
    <property type="evidence" value="ECO:0007669"/>
    <property type="project" value="UniProtKB-KW"/>
</dbReference>
<reference evidence="6 7" key="1">
    <citation type="submission" date="2016-04" db="EMBL/GenBank/DDBJ databases">
        <title>Genome analyses suggest a sexual origin of heterokaryosis in a supposedly ancient asexual fungus.</title>
        <authorList>
            <person name="Ropars J."/>
            <person name="Sedzielewska K."/>
            <person name="Noel J."/>
            <person name="Charron P."/>
            <person name="Farinelli L."/>
            <person name="Marton T."/>
            <person name="Kruger M."/>
            <person name="Pelin A."/>
            <person name="Brachmann A."/>
            <person name="Corradi N."/>
        </authorList>
    </citation>
    <scope>NUCLEOTIDE SEQUENCE [LARGE SCALE GENOMIC DNA]</scope>
    <source>
        <strain evidence="6 7">C2</strain>
    </source>
</reference>
<dbReference type="VEuPathDB" id="FungiDB:RhiirFUN_026353"/>
<keyword evidence="1" id="KW-0064">Aspartyl protease</keyword>
<reference evidence="6 7" key="2">
    <citation type="submission" date="2017-10" db="EMBL/GenBank/DDBJ databases">
        <title>Extensive intraspecific genome diversity in a model arbuscular mycorrhizal fungus.</title>
        <authorList>
            <person name="Chen E.C.H."/>
            <person name="Morin E."/>
            <person name="Baudet D."/>
            <person name="Noel J."/>
            <person name="Ndikumana S."/>
            <person name="Charron P."/>
            <person name="St-Onge C."/>
            <person name="Giorgi J."/>
            <person name="Grigoriev I.V."/>
            <person name="Roux C."/>
            <person name="Martin F.M."/>
            <person name="Corradi N."/>
        </authorList>
    </citation>
    <scope>NUCLEOTIDE SEQUENCE [LARGE SCALE GENOMIC DNA]</scope>
    <source>
        <strain evidence="6 7">C2</strain>
    </source>
</reference>
<sequence>MGVESAYVELLDSNLELRKKLVQEETINITNKEKIRKLVKEIERCEQYISFLEKNLVSREDEIEKLKAEYQSTLHELEKCREYLEYKEEALVVQDNRIIQLEDTVEKLRTDIRILARKNNYSLDSNMAHANPIPSQRIINNYLPAIADRLQQIRQHTEGRVLLTQINLEARYEDINRYLEQIRQEATPLLNITLDHRNLHHNYTIITAERDQYQNLLNEENRQVNDLRRQLNEARAQVLRTDRMMTDALRDERNARREYWEIAENRKQRISELLRNNFAFQLLNQQKNQQITDYRKNIHRWTVRYNNDTERWRSRHAGCIRQAQNWKGQFRASQTLNNNLQQQINNLQQQILILQNNALLNMATIQDVMHTIAPSLANLPNYDGQEPPDSYYQKLRNINELARPLAVAAFNAATRANIMKNKMSGRFLPVPANNPYNGNAAINTEAEFLNWLQGKYRDEMVGTNRAAMVAIMKEKFTPVDTPDTYKKRIIPFVQGMVFNDILPYLYSHLPESLEMRVRIANPADLNAFFDEVKNKWLEAGRSTQQVIYQQPLTSINAPPQYIQPTPQNNEAFRYLELIAEYFGYPDECSRKPEDLFKFIEAEFGKRVAEVFHTRKRAFTPKKRTYKAITKSSSKKNAKSVRHCSNCGKSGHTKKTCTGRKKSSKSVNFVEVSENESNSESSDNETKKRKSGKVQEKPSTQDVVQDIFRASFKSLIGSLVSQCPNEILLEILLFINREYAGLKDQLLSHYTTNYSTKEKEKIWDRVSALYMDLLHPLVETVNHFQRNSKEQVNEKQEAEMKSNSAKKINTILKQQFPITPDKTLDKAIKMYQHNIICDQKKQCPSDAEHCFTTSCLSDIQWPNPFEINLIRLKDPDDVATIKCKIKSMTIPYAIVDSGSNLSVITENLANKLGLKIDTNNTSEITVLRNLAKTIGASYNVPIVLEQGDNRIEIVDDFAVIEEERNEPFLLLGTPWLHRAGWKPIVNGEFEIDYNGINMTIPLSVHKAQREVFTAENKSKKNV</sequence>
<proteinExistence type="predicted"/>
<dbReference type="PROSITE" id="PS00141">
    <property type="entry name" value="ASP_PROTEASE"/>
    <property type="match status" value="1"/>
</dbReference>
<keyword evidence="3" id="KW-0175">Coiled coil</keyword>
<comment type="caution">
    <text evidence="6">The sequence shown here is derived from an EMBL/GenBank/DDBJ whole genome shotgun (WGS) entry which is preliminary data.</text>
</comment>
<evidence type="ECO:0000256" key="1">
    <source>
        <dbReference type="ARBA" id="ARBA00022750"/>
    </source>
</evidence>
<dbReference type="InterPro" id="IPR001878">
    <property type="entry name" value="Znf_CCHC"/>
</dbReference>
<dbReference type="InterPro" id="IPR001969">
    <property type="entry name" value="Aspartic_peptidase_AS"/>
</dbReference>
<keyword evidence="2" id="KW-0863">Zinc-finger</keyword>
<dbReference type="GO" id="GO:0003676">
    <property type="term" value="F:nucleic acid binding"/>
    <property type="evidence" value="ECO:0007669"/>
    <property type="project" value="InterPro"/>
</dbReference>
<feature type="coiled-coil region" evidence="3">
    <location>
        <begin position="35"/>
        <end position="118"/>
    </location>
</feature>
<evidence type="ECO:0000313" key="6">
    <source>
        <dbReference type="EMBL" id="PKK63107.1"/>
    </source>
</evidence>
<dbReference type="EMBL" id="LLXL01001729">
    <property type="protein sequence ID" value="PKK63107.1"/>
    <property type="molecule type" value="Genomic_DNA"/>
</dbReference>
<dbReference type="InterPro" id="IPR021109">
    <property type="entry name" value="Peptidase_aspartic_dom_sf"/>
</dbReference>
<dbReference type="VEuPathDB" id="FungiDB:FUN_011755"/>
<dbReference type="VEuPathDB" id="FungiDB:FUN_001957"/>
<evidence type="ECO:0000313" key="7">
    <source>
        <dbReference type="Proteomes" id="UP000233469"/>
    </source>
</evidence>
<feature type="compositionally biased region" description="Basic residues" evidence="4">
    <location>
        <begin position="632"/>
        <end position="641"/>
    </location>
</feature>
<dbReference type="GO" id="GO:0006508">
    <property type="term" value="P:proteolysis"/>
    <property type="evidence" value="ECO:0007669"/>
    <property type="project" value="InterPro"/>
</dbReference>
<dbReference type="AlphaFoldDB" id="A0A2N1MN94"/>
<evidence type="ECO:0000259" key="5">
    <source>
        <dbReference type="PROSITE" id="PS50158"/>
    </source>
</evidence>
<dbReference type="GO" id="GO:0004190">
    <property type="term" value="F:aspartic-type endopeptidase activity"/>
    <property type="evidence" value="ECO:0007669"/>
    <property type="project" value="UniProtKB-KW"/>
</dbReference>
<dbReference type="VEuPathDB" id="FungiDB:RhiirA1_475948"/>
<dbReference type="PROSITE" id="PS50158">
    <property type="entry name" value="ZF_CCHC"/>
    <property type="match status" value="1"/>
</dbReference>
<dbReference type="VEuPathDB" id="FungiDB:FUN_015928"/>
<dbReference type="CDD" id="cd00303">
    <property type="entry name" value="retropepsin_like"/>
    <property type="match status" value="1"/>
</dbReference>
<dbReference type="Gene3D" id="2.40.70.10">
    <property type="entry name" value="Acid Proteases"/>
    <property type="match status" value="1"/>
</dbReference>
<dbReference type="VEuPathDB" id="FungiDB:RhiirA1_460577"/>
<keyword evidence="1" id="KW-0645">Protease</keyword>
<dbReference type="VEuPathDB" id="FungiDB:FUN_015929"/>
<organism evidence="6 7">
    <name type="scientific">Rhizophagus irregularis</name>
    <dbReference type="NCBI Taxonomy" id="588596"/>
    <lineage>
        <taxon>Eukaryota</taxon>
        <taxon>Fungi</taxon>
        <taxon>Fungi incertae sedis</taxon>
        <taxon>Mucoromycota</taxon>
        <taxon>Glomeromycotina</taxon>
        <taxon>Glomeromycetes</taxon>
        <taxon>Glomerales</taxon>
        <taxon>Glomeraceae</taxon>
        <taxon>Rhizophagus</taxon>
    </lineage>
</organism>
<dbReference type="Proteomes" id="UP000233469">
    <property type="component" value="Unassembled WGS sequence"/>
</dbReference>
<dbReference type="SUPFAM" id="SSF50630">
    <property type="entry name" value="Acid proteases"/>
    <property type="match status" value="1"/>
</dbReference>
<name>A0A2N1MN94_9GLOM</name>
<keyword evidence="2" id="KW-0479">Metal-binding</keyword>
<evidence type="ECO:0000256" key="3">
    <source>
        <dbReference type="SAM" id="Coils"/>
    </source>
</evidence>
<keyword evidence="2" id="KW-0862">Zinc</keyword>
<protein>
    <recommendedName>
        <fullName evidence="5">CCHC-type domain-containing protein</fullName>
    </recommendedName>
</protein>
<feature type="coiled-coil region" evidence="3">
    <location>
        <begin position="210"/>
        <end position="244"/>
    </location>
</feature>
<feature type="region of interest" description="Disordered" evidence="4">
    <location>
        <begin position="622"/>
        <end position="699"/>
    </location>
</feature>
<gene>
    <name evidence="6" type="ORF">RhiirC2_813361</name>
</gene>
<feature type="compositionally biased region" description="Basic residues" evidence="4">
    <location>
        <begin position="650"/>
        <end position="663"/>
    </location>
</feature>
<feature type="compositionally biased region" description="Low complexity" evidence="4">
    <location>
        <begin position="664"/>
        <end position="680"/>
    </location>
</feature>
<feature type="coiled-coil region" evidence="3">
    <location>
        <begin position="330"/>
        <end position="357"/>
    </location>
</feature>
<feature type="domain" description="CCHC-type" evidence="5">
    <location>
        <begin position="643"/>
        <end position="656"/>
    </location>
</feature>